<gene>
    <name evidence="6" type="ORF">AJ81_04790</name>
</gene>
<dbReference type="InterPro" id="IPR013785">
    <property type="entry name" value="Aldolase_TIM"/>
</dbReference>
<dbReference type="Proteomes" id="UP000077469">
    <property type="component" value="Chromosome"/>
</dbReference>
<proteinExistence type="inferred from homology"/>
<dbReference type="CDD" id="cd00452">
    <property type="entry name" value="KDPG_aldolase"/>
    <property type="match status" value="1"/>
</dbReference>
<dbReference type="STRING" id="1123384.AJ81_04790"/>
<sequence length="209" mass="23028">MLERLLDSKILIVVRGLNVREAMDLCEILLENDLRFVEVSFSEEDADKVLKALKTHFGGELFLGAGTVFDERNYQRAIAAGADYLLSPGLSSRVAELSRKDRVAYVPGVFTSTDVQNALELGLDVLKLYPADVNLLRSYRGPFPKVKFIPFGGVTDENVTRYFSSGAAAVGVGSYIANKKLLQERNFKELDDRIKKIKSLIGGSSGSEC</sequence>
<evidence type="ECO:0000256" key="1">
    <source>
        <dbReference type="ARBA" id="ARBA00004761"/>
    </source>
</evidence>
<evidence type="ECO:0000256" key="4">
    <source>
        <dbReference type="ARBA" id="ARBA00023239"/>
    </source>
</evidence>
<dbReference type="AlphaFoldDB" id="A0A0X1KU55"/>
<keyword evidence="7" id="KW-1185">Reference proteome</keyword>
<evidence type="ECO:0000256" key="3">
    <source>
        <dbReference type="ARBA" id="ARBA00011233"/>
    </source>
</evidence>
<dbReference type="EMBL" id="CP007141">
    <property type="protein sequence ID" value="AJC74726.1"/>
    <property type="molecule type" value="Genomic_DNA"/>
</dbReference>
<reference evidence="6 7" key="1">
    <citation type="submission" date="2014-01" db="EMBL/GenBank/DDBJ databases">
        <title>Genome sequencing of Thermotog hypogea.</title>
        <authorList>
            <person name="Zhang X."/>
            <person name="Alvare G."/>
            <person name="Fristensky B."/>
            <person name="Chen L."/>
            <person name="Suen T."/>
            <person name="Chen Q."/>
            <person name="Ma K."/>
        </authorList>
    </citation>
    <scope>NUCLEOTIDE SEQUENCE [LARGE SCALE GENOMIC DNA]</scope>
    <source>
        <strain evidence="6 7">DSM 11164</strain>
    </source>
</reference>
<dbReference type="PaxDb" id="1123384-AJ81_04790"/>
<dbReference type="Gene3D" id="3.20.20.70">
    <property type="entry name" value="Aldolase class I"/>
    <property type="match status" value="1"/>
</dbReference>
<comment type="pathway">
    <text evidence="1">Carbohydrate acid metabolism.</text>
</comment>
<organism evidence="6 7">
    <name type="scientific">Pseudothermotoga hypogea DSM 11164 = NBRC 106472</name>
    <dbReference type="NCBI Taxonomy" id="1123384"/>
    <lineage>
        <taxon>Bacteria</taxon>
        <taxon>Thermotogati</taxon>
        <taxon>Thermotogota</taxon>
        <taxon>Thermotogae</taxon>
        <taxon>Thermotogales</taxon>
        <taxon>Thermotogaceae</taxon>
        <taxon>Pseudothermotoga</taxon>
    </lineage>
</organism>
<evidence type="ECO:0008006" key="8">
    <source>
        <dbReference type="Google" id="ProtNLM"/>
    </source>
</evidence>
<name>A0A0X1KU55_9THEM</name>
<protein>
    <recommendedName>
        <fullName evidence="8">2-dehydro-3-deoxyphosphogluconate aldolase</fullName>
    </recommendedName>
</protein>
<dbReference type="PATRIC" id="fig|1123384.7.peg.944"/>
<dbReference type="Pfam" id="PF01081">
    <property type="entry name" value="Aldolase"/>
    <property type="match status" value="1"/>
</dbReference>
<evidence type="ECO:0000256" key="5">
    <source>
        <dbReference type="ARBA" id="ARBA00023277"/>
    </source>
</evidence>
<keyword evidence="4" id="KW-0456">Lyase</keyword>
<accession>A0A0X1KU55</accession>
<dbReference type="NCBIfam" id="TIGR01182">
    <property type="entry name" value="eda"/>
    <property type="match status" value="1"/>
</dbReference>
<dbReference type="GO" id="GO:0016829">
    <property type="term" value="F:lyase activity"/>
    <property type="evidence" value="ECO:0007669"/>
    <property type="project" value="UniProtKB-KW"/>
</dbReference>
<dbReference type="SUPFAM" id="SSF51569">
    <property type="entry name" value="Aldolase"/>
    <property type="match status" value="1"/>
</dbReference>
<dbReference type="RefSeq" id="WP_031504891.1">
    <property type="nucleotide sequence ID" value="NC_022795.1"/>
</dbReference>
<evidence type="ECO:0000313" key="7">
    <source>
        <dbReference type="Proteomes" id="UP000077469"/>
    </source>
</evidence>
<keyword evidence="5" id="KW-0119">Carbohydrate metabolism</keyword>
<comment type="similarity">
    <text evidence="2">Belongs to the KHG/KDPG aldolase family.</text>
</comment>
<comment type="subunit">
    <text evidence="3">Homotrimer.</text>
</comment>
<evidence type="ECO:0000256" key="2">
    <source>
        <dbReference type="ARBA" id="ARBA00006906"/>
    </source>
</evidence>
<dbReference type="OrthoDB" id="45535at2"/>
<dbReference type="InterPro" id="IPR000887">
    <property type="entry name" value="Aldlse_KDPG_KHG"/>
</dbReference>
<dbReference type="PANTHER" id="PTHR30246:SF1">
    <property type="entry name" value="2-DEHYDRO-3-DEOXY-6-PHOSPHOGALACTONATE ALDOLASE-RELATED"/>
    <property type="match status" value="1"/>
</dbReference>
<dbReference type="PANTHER" id="PTHR30246">
    <property type="entry name" value="2-KETO-3-DEOXY-6-PHOSPHOGLUCONATE ALDOLASE"/>
    <property type="match status" value="1"/>
</dbReference>
<dbReference type="KEGG" id="phy:AJ81_04790"/>
<evidence type="ECO:0000313" key="6">
    <source>
        <dbReference type="EMBL" id="AJC74726.1"/>
    </source>
</evidence>